<evidence type="ECO:0000313" key="1">
    <source>
        <dbReference type="EMBL" id="KAL3519656.1"/>
    </source>
</evidence>
<evidence type="ECO:0000313" key="2">
    <source>
        <dbReference type="Proteomes" id="UP001630127"/>
    </source>
</evidence>
<proteinExistence type="predicted"/>
<keyword evidence="2" id="KW-1185">Reference proteome</keyword>
<dbReference type="Proteomes" id="UP001630127">
    <property type="component" value="Unassembled WGS sequence"/>
</dbReference>
<reference evidence="1 2" key="1">
    <citation type="submission" date="2024-11" db="EMBL/GenBank/DDBJ databases">
        <title>A near-complete genome assembly of Cinchona calisaya.</title>
        <authorList>
            <person name="Lian D.C."/>
            <person name="Zhao X.W."/>
            <person name="Wei L."/>
        </authorList>
    </citation>
    <scope>NUCLEOTIDE SEQUENCE [LARGE SCALE GENOMIC DNA]</scope>
    <source>
        <tissue evidence="1">Nenye</tissue>
    </source>
</reference>
<organism evidence="1 2">
    <name type="scientific">Cinchona calisaya</name>
    <dbReference type="NCBI Taxonomy" id="153742"/>
    <lineage>
        <taxon>Eukaryota</taxon>
        <taxon>Viridiplantae</taxon>
        <taxon>Streptophyta</taxon>
        <taxon>Embryophyta</taxon>
        <taxon>Tracheophyta</taxon>
        <taxon>Spermatophyta</taxon>
        <taxon>Magnoliopsida</taxon>
        <taxon>eudicotyledons</taxon>
        <taxon>Gunneridae</taxon>
        <taxon>Pentapetalae</taxon>
        <taxon>asterids</taxon>
        <taxon>lamiids</taxon>
        <taxon>Gentianales</taxon>
        <taxon>Rubiaceae</taxon>
        <taxon>Cinchonoideae</taxon>
        <taxon>Cinchoneae</taxon>
        <taxon>Cinchona</taxon>
    </lineage>
</organism>
<dbReference type="AlphaFoldDB" id="A0ABD2ZLD7"/>
<dbReference type="EMBL" id="JBJUIK010000008">
    <property type="protein sequence ID" value="KAL3519656.1"/>
    <property type="molecule type" value="Genomic_DNA"/>
</dbReference>
<sequence length="116" mass="13230">MKKIRNSDDFADAMELDTIIRIVNSSSLEKFSDYYQTLESSEVNLDYTNKPGDEDKETNSIIDVSQEKQLDQENQPLTIDFHDLISLSSETFSCREDLIGSARAIVLRHGYATTMK</sequence>
<protein>
    <submittedName>
        <fullName evidence="1">Uncharacterized protein</fullName>
    </submittedName>
</protein>
<name>A0ABD2ZLD7_9GENT</name>
<accession>A0ABD2ZLD7</accession>
<gene>
    <name evidence="1" type="ORF">ACH5RR_017805</name>
</gene>
<comment type="caution">
    <text evidence="1">The sequence shown here is derived from an EMBL/GenBank/DDBJ whole genome shotgun (WGS) entry which is preliminary data.</text>
</comment>